<accession>A0ABT4ZZG8</accession>
<name>A0ABT4ZZG8_9CYAN</name>
<dbReference type="RefSeq" id="WP_271804565.1">
    <property type="nucleotide sequence ID" value="NZ_JAQMTU010000005.1"/>
</dbReference>
<sequence>MNGVPSYQIIEFFNWLYYFEEPISIPSVKLNTIVTDFCQQLNYRNPQDFYKTIQKLQKGNVDSEWLVYLFPFLKKNKADKNTNLSLRYLLGRYRSVKFNGIFLFEKNDNFPKFINDYWEDLYYLTGNYMDIYYSFNDLKDPISGYQISSTELRYLDVKLTDIPAFMLWSGQIKNNVTIPLYQLYHGDIFQIIKHIVQGIKDEKSIQEIAIIAKQETQKRSNNLFPHTQRAIVINGGEKIVMVGSGDHYEVSGQAGAVGPNATASNNTFIQVKQELESANLDTESWSKLQQLANRLTTEKPSDDVSQSTVYEAVGKLLAIKEASEKQNQEEQAKAITNWRQWLSGIGDKAKEYLSITADTVSLGVPLLKLLGLPIPF</sequence>
<reference evidence="1 2" key="1">
    <citation type="submission" date="2023-01" db="EMBL/GenBank/DDBJ databases">
        <title>Genomes from the Australian National Cyanobacteria Reference Collection.</title>
        <authorList>
            <person name="Willis A."/>
            <person name="Lee E.M.F."/>
        </authorList>
    </citation>
    <scope>NUCLEOTIDE SEQUENCE [LARGE SCALE GENOMIC DNA]</scope>
    <source>
        <strain evidence="1 2">CS-537/01</strain>
    </source>
</reference>
<dbReference type="EMBL" id="JAQMTU010000005">
    <property type="protein sequence ID" value="MDB9485042.1"/>
    <property type="molecule type" value="Genomic_DNA"/>
</dbReference>
<organism evidence="1 2">
    <name type="scientific">Dolichospermum circinale CS-537/01</name>
    <dbReference type="NCBI Taxonomy" id="3021739"/>
    <lineage>
        <taxon>Bacteria</taxon>
        <taxon>Bacillati</taxon>
        <taxon>Cyanobacteriota</taxon>
        <taxon>Cyanophyceae</taxon>
        <taxon>Nostocales</taxon>
        <taxon>Aphanizomenonaceae</taxon>
        <taxon>Dolichospermum</taxon>
        <taxon>Dolichospermum circinale</taxon>
    </lineage>
</organism>
<comment type="caution">
    <text evidence="1">The sequence shown here is derived from an EMBL/GenBank/DDBJ whole genome shotgun (WGS) entry which is preliminary data.</text>
</comment>
<evidence type="ECO:0000313" key="2">
    <source>
        <dbReference type="Proteomes" id="UP001212123"/>
    </source>
</evidence>
<gene>
    <name evidence="1" type="ORF">PN492_00445</name>
</gene>
<keyword evidence="2" id="KW-1185">Reference proteome</keyword>
<evidence type="ECO:0000313" key="1">
    <source>
        <dbReference type="EMBL" id="MDB9485042.1"/>
    </source>
</evidence>
<proteinExistence type="predicted"/>
<protein>
    <submittedName>
        <fullName evidence="1">Uncharacterized protein</fullName>
    </submittedName>
</protein>
<dbReference type="Proteomes" id="UP001212123">
    <property type="component" value="Unassembled WGS sequence"/>
</dbReference>